<dbReference type="SUPFAM" id="SSF55347">
    <property type="entry name" value="Glyceraldehyde-3-phosphate dehydrogenase-like, C-terminal domain"/>
    <property type="match status" value="1"/>
</dbReference>
<dbReference type="GO" id="GO:0051287">
    <property type="term" value="F:NAD binding"/>
    <property type="evidence" value="ECO:0007669"/>
    <property type="project" value="InterPro"/>
</dbReference>
<organism evidence="7 8">
    <name type="scientific">Saltatorellus ferox</name>
    <dbReference type="NCBI Taxonomy" id="2528018"/>
    <lineage>
        <taxon>Bacteria</taxon>
        <taxon>Pseudomonadati</taxon>
        <taxon>Planctomycetota</taxon>
        <taxon>Planctomycetia</taxon>
        <taxon>Planctomycetia incertae sedis</taxon>
        <taxon>Saltatorellus</taxon>
    </lineage>
</organism>
<dbReference type="Pfam" id="PF01118">
    <property type="entry name" value="Semialdhyde_dh"/>
    <property type="match status" value="1"/>
</dbReference>
<dbReference type="SMART" id="SM00859">
    <property type="entry name" value="Semialdhyde_dh"/>
    <property type="match status" value="1"/>
</dbReference>
<comment type="subcellular location">
    <subcellularLocation>
        <location evidence="4">Cytoplasm</location>
    </subcellularLocation>
</comment>
<dbReference type="NCBIfam" id="TIGR01850">
    <property type="entry name" value="argC"/>
    <property type="match status" value="1"/>
</dbReference>
<dbReference type="Proteomes" id="UP000320390">
    <property type="component" value="Chromosome"/>
</dbReference>
<comment type="pathway">
    <text evidence="4">Amino-acid biosynthesis; L-arginine biosynthesis; N(2)-acetyl-L-ornithine from L-glutamate: step 3/4.</text>
</comment>
<comment type="function">
    <text evidence="4">Catalyzes the NADPH-dependent reduction of N-acetyl-5-glutamyl phosphate to yield N-acetyl-L-glutamate 5-semialdehyde.</text>
</comment>
<keyword evidence="8" id="KW-1185">Reference proteome</keyword>
<dbReference type="PANTHER" id="PTHR32338">
    <property type="entry name" value="N-ACETYL-GAMMA-GLUTAMYL-PHOSPHATE REDUCTASE, CHLOROPLASTIC-RELATED-RELATED"/>
    <property type="match status" value="1"/>
</dbReference>
<dbReference type="EC" id="1.2.1.38" evidence="4"/>
<dbReference type="OrthoDB" id="9801289at2"/>
<feature type="domain" description="Semialdehyde dehydrogenase NAD-binding" evidence="6">
    <location>
        <begin position="8"/>
        <end position="144"/>
    </location>
</feature>
<keyword evidence="2 4" id="KW-0521">NADP</keyword>
<dbReference type="UniPathway" id="UPA00068">
    <property type="reaction ID" value="UER00108"/>
</dbReference>
<reference evidence="7 8" key="1">
    <citation type="submission" date="2019-02" db="EMBL/GenBank/DDBJ databases">
        <title>Deep-cultivation of Planctomycetes and their phenomic and genomic characterization uncovers novel biology.</title>
        <authorList>
            <person name="Wiegand S."/>
            <person name="Jogler M."/>
            <person name="Boedeker C."/>
            <person name="Pinto D."/>
            <person name="Vollmers J."/>
            <person name="Rivas-Marin E."/>
            <person name="Kohn T."/>
            <person name="Peeters S.H."/>
            <person name="Heuer A."/>
            <person name="Rast P."/>
            <person name="Oberbeckmann S."/>
            <person name="Bunk B."/>
            <person name="Jeske O."/>
            <person name="Meyerdierks A."/>
            <person name="Storesund J.E."/>
            <person name="Kallscheuer N."/>
            <person name="Luecker S."/>
            <person name="Lage O.M."/>
            <person name="Pohl T."/>
            <person name="Merkel B.J."/>
            <person name="Hornburger P."/>
            <person name="Mueller R.-W."/>
            <person name="Bruemmer F."/>
            <person name="Labrenz M."/>
            <person name="Spormann A.M."/>
            <person name="Op den Camp H."/>
            <person name="Overmann J."/>
            <person name="Amann R."/>
            <person name="Jetten M.S.M."/>
            <person name="Mascher T."/>
            <person name="Medema M.H."/>
            <person name="Devos D.P."/>
            <person name="Kaster A.-K."/>
            <person name="Ovreas L."/>
            <person name="Rohde M."/>
            <person name="Galperin M.Y."/>
            <person name="Jogler C."/>
        </authorList>
    </citation>
    <scope>NUCLEOTIDE SEQUENCE [LARGE SCALE GENOMIC DNA]</scope>
    <source>
        <strain evidence="7 8">Poly30</strain>
    </source>
</reference>
<keyword evidence="4" id="KW-0055">Arginine biosynthesis</keyword>
<dbReference type="CDD" id="cd23939">
    <property type="entry name" value="AGPR_1_C_LysY"/>
    <property type="match status" value="1"/>
</dbReference>
<dbReference type="Pfam" id="PF22698">
    <property type="entry name" value="Semialdhyde_dhC_1"/>
    <property type="match status" value="1"/>
</dbReference>
<dbReference type="PANTHER" id="PTHR32338:SF11">
    <property type="entry name" value="[LYSW]-L-2-AMINOADIPATE_[LYSW]-L-GLUTAMATE PHOSPHATE REDUCTASE-RELATED"/>
    <property type="match status" value="1"/>
</dbReference>
<keyword evidence="3 4" id="KW-0560">Oxidoreductase</keyword>
<dbReference type="CDD" id="cd24151">
    <property type="entry name" value="AGPR_1_N_LysY"/>
    <property type="match status" value="1"/>
</dbReference>
<dbReference type="Gene3D" id="3.30.360.10">
    <property type="entry name" value="Dihydrodipicolinate Reductase, domain 2"/>
    <property type="match status" value="1"/>
</dbReference>
<sequence>MTPSSTQRVSIVGGSGYVGGELLRYLIPHPSVEVVQVTSESNAGKPVRTLHPQLRGWSDLRFSAMAELEPCDLLILALPHGEAASRIDAFSALAPRIIDCSADFRLGDASVYESTYGAPHAAPDWLARFQYGLPEAHRGALTEAAHVSGVGCNATASNLALLPLARAGVLDPAMPAIVDLKVGSSEAGRRATAGSHHPERSGVARSFAPTGHRHVAEVRQVTGIRNVDLSVTSVEMVRGVLATAHVWLKEPLTDRALWSIYRESYGSDPFVRIVHDRGGAYRHPEPRLVAGTNHGDVGWELAADGRRLVALAAIDNLGKGAAGTAVQCLNLMAGFDEAAGLRSISLHPA</sequence>
<evidence type="ECO:0000256" key="5">
    <source>
        <dbReference type="SAM" id="MobiDB-lite"/>
    </source>
</evidence>
<accession>A0A518EYM8</accession>
<dbReference type="GO" id="GO:0006526">
    <property type="term" value="P:L-arginine biosynthetic process"/>
    <property type="evidence" value="ECO:0007669"/>
    <property type="project" value="UniProtKB-UniRule"/>
</dbReference>
<evidence type="ECO:0000256" key="1">
    <source>
        <dbReference type="ARBA" id="ARBA00022605"/>
    </source>
</evidence>
<keyword evidence="1 4" id="KW-0028">Amino-acid biosynthesis</keyword>
<evidence type="ECO:0000256" key="2">
    <source>
        <dbReference type="ARBA" id="ARBA00022857"/>
    </source>
</evidence>
<feature type="active site" evidence="4">
    <location>
        <position position="152"/>
    </location>
</feature>
<dbReference type="InterPro" id="IPR036291">
    <property type="entry name" value="NAD(P)-bd_dom_sf"/>
</dbReference>
<evidence type="ECO:0000259" key="6">
    <source>
        <dbReference type="SMART" id="SM00859"/>
    </source>
</evidence>
<dbReference type="InterPro" id="IPR000706">
    <property type="entry name" value="AGPR_type-1"/>
</dbReference>
<dbReference type="RefSeq" id="WP_145203173.1">
    <property type="nucleotide sequence ID" value="NZ_CP036434.1"/>
</dbReference>
<dbReference type="HAMAP" id="MF_00150">
    <property type="entry name" value="ArgC_type1"/>
    <property type="match status" value="1"/>
</dbReference>
<protein>
    <recommendedName>
        <fullName evidence="4">N-acetyl-gamma-glutamyl-phosphate reductase</fullName>
        <shortName evidence="4">AGPR</shortName>
        <ecNumber evidence="4">1.2.1.38</ecNumber>
    </recommendedName>
    <alternativeName>
        <fullName evidence="4">N-acetyl-glutamate semialdehyde dehydrogenase</fullName>
        <shortName evidence="4">NAGSA dehydrogenase</shortName>
    </alternativeName>
</protein>
<gene>
    <name evidence="7" type="primary">argC2</name>
    <name evidence="4" type="synonym">argC</name>
    <name evidence="7" type="ORF">Poly30_47550</name>
</gene>
<feature type="region of interest" description="Disordered" evidence="5">
    <location>
        <begin position="188"/>
        <end position="209"/>
    </location>
</feature>
<name>A0A518EYM8_9BACT</name>
<dbReference type="GO" id="GO:0070401">
    <property type="term" value="F:NADP+ binding"/>
    <property type="evidence" value="ECO:0007669"/>
    <property type="project" value="InterPro"/>
</dbReference>
<proteinExistence type="inferred from homology"/>
<evidence type="ECO:0000256" key="4">
    <source>
        <dbReference type="HAMAP-Rule" id="MF_00150"/>
    </source>
</evidence>
<evidence type="ECO:0000313" key="8">
    <source>
        <dbReference type="Proteomes" id="UP000320390"/>
    </source>
</evidence>
<comment type="similarity">
    <text evidence="4">Belongs to the NAGSA dehydrogenase family. Type 1 subfamily.</text>
</comment>
<comment type="catalytic activity">
    <reaction evidence="4">
        <text>N-acetyl-L-glutamate 5-semialdehyde + phosphate + NADP(+) = N-acetyl-L-glutamyl 5-phosphate + NADPH + H(+)</text>
        <dbReference type="Rhea" id="RHEA:21588"/>
        <dbReference type="ChEBI" id="CHEBI:15378"/>
        <dbReference type="ChEBI" id="CHEBI:29123"/>
        <dbReference type="ChEBI" id="CHEBI:43474"/>
        <dbReference type="ChEBI" id="CHEBI:57783"/>
        <dbReference type="ChEBI" id="CHEBI:57936"/>
        <dbReference type="ChEBI" id="CHEBI:58349"/>
        <dbReference type="EC" id="1.2.1.38"/>
    </reaction>
</comment>
<dbReference type="InterPro" id="IPR058924">
    <property type="entry name" value="AGPR_dimerisation_dom"/>
</dbReference>
<dbReference type="AlphaFoldDB" id="A0A518EYM8"/>
<dbReference type="GO" id="GO:0003942">
    <property type="term" value="F:N-acetyl-gamma-glutamyl-phosphate reductase activity"/>
    <property type="evidence" value="ECO:0007669"/>
    <property type="project" value="UniProtKB-UniRule"/>
</dbReference>
<evidence type="ECO:0000256" key="3">
    <source>
        <dbReference type="ARBA" id="ARBA00023002"/>
    </source>
</evidence>
<dbReference type="SUPFAM" id="SSF51735">
    <property type="entry name" value="NAD(P)-binding Rossmann-fold domains"/>
    <property type="match status" value="1"/>
</dbReference>
<dbReference type="InterPro" id="IPR000534">
    <property type="entry name" value="Semialdehyde_DH_NAD-bd"/>
</dbReference>
<evidence type="ECO:0000313" key="7">
    <source>
        <dbReference type="EMBL" id="QDV09198.1"/>
    </source>
</evidence>
<dbReference type="EMBL" id="CP036434">
    <property type="protein sequence ID" value="QDV09198.1"/>
    <property type="molecule type" value="Genomic_DNA"/>
</dbReference>
<keyword evidence="4" id="KW-0963">Cytoplasm</keyword>
<dbReference type="Gene3D" id="3.40.50.720">
    <property type="entry name" value="NAD(P)-binding Rossmann-like Domain"/>
    <property type="match status" value="1"/>
</dbReference>
<dbReference type="GO" id="GO:0005737">
    <property type="term" value="C:cytoplasm"/>
    <property type="evidence" value="ECO:0007669"/>
    <property type="project" value="UniProtKB-SubCell"/>
</dbReference>
<dbReference type="InterPro" id="IPR050085">
    <property type="entry name" value="AGPR"/>
</dbReference>